<reference evidence="1 2" key="1">
    <citation type="submission" date="2018-07" db="EMBL/GenBank/DDBJ databases">
        <title>Genomic Encyclopedia of Type Strains, Phase III (KMG-III): the genomes of soil and plant-associated and newly described type strains.</title>
        <authorList>
            <person name="Whitman W."/>
        </authorList>
    </citation>
    <scope>NUCLEOTIDE SEQUENCE [LARGE SCALE GENOMIC DNA]</scope>
    <source>
        <strain evidence="1 2">CECT 8236</strain>
    </source>
</reference>
<dbReference type="RefSeq" id="WP_115993243.1">
    <property type="nucleotide sequence ID" value="NZ_QRDY01000007.1"/>
</dbReference>
<comment type="caution">
    <text evidence="1">The sequence shown here is derived from an EMBL/GenBank/DDBJ whole genome shotgun (WGS) entry which is preliminary data.</text>
</comment>
<dbReference type="EMBL" id="QRDY01000007">
    <property type="protein sequence ID" value="RED59185.1"/>
    <property type="molecule type" value="Genomic_DNA"/>
</dbReference>
<evidence type="ECO:0000313" key="2">
    <source>
        <dbReference type="Proteomes" id="UP000256869"/>
    </source>
</evidence>
<accession>A0A3D9IC08</accession>
<gene>
    <name evidence="1" type="ORF">DFP95_10723</name>
</gene>
<dbReference type="Proteomes" id="UP000256869">
    <property type="component" value="Unassembled WGS sequence"/>
</dbReference>
<name>A0A3D9IC08_9BACL</name>
<dbReference type="AlphaFoldDB" id="A0A3D9IC08"/>
<proteinExistence type="predicted"/>
<sequence>MIDRPIFLSWRGCGEMFMSIRSRSMVLIMIALLLLVGCKAESETSIQPTTLAQVYPGSIMDADKIELVDGSSGERKAITERKEIQDLLAEIQDMEWIPEEDQEGVVGYLFGIGLFQGEEKKLRFTPTSINDSYYKPNEQLEKAIREWFEKKFEREF</sequence>
<dbReference type="OrthoDB" id="2868629at2"/>
<protein>
    <submittedName>
        <fullName evidence="1">Uncharacterized protein</fullName>
    </submittedName>
</protein>
<organism evidence="1 2">
    <name type="scientific">Cohnella lupini</name>
    <dbReference type="NCBI Taxonomy" id="1294267"/>
    <lineage>
        <taxon>Bacteria</taxon>
        <taxon>Bacillati</taxon>
        <taxon>Bacillota</taxon>
        <taxon>Bacilli</taxon>
        <taxon>Bacillales</taxon>
        <taxon>Paenibacillaceae</taxon>
        <taxon>Cohnella</taxon>
    </lineage>
</organism>
<evidence type="ECO:0000313" key="1">
    <source>
        <dbReference type="EMBL" id="RED59185.1"/>
    </source>
</evidence>
<keyword evidence="2" id="KW-1185">Reference proteome</keyword>